<feature type="chain" id="PRO_5046064895" evidence="1">
    <location>
        <begin position="29"/>
        <end position="307"/>
    </location>
</feature>
<accession>A0ABN1M059</accession>
<feature type="signal peptide" evidence="1">
    <location>
        <begin position="1"/>
        <end position="28"/>
    </location>
</feature>
<dbReference type="EMBL" id="BAAAFE010000003">
    <property type="protein sequence ID" value="GAA0862646.1"/>
    <property type="molecule type" value="Genomic_DNA"/>
</dbReference>
<proteinExistence type="predicted"/>
<sequence length="307" mass="33404">MRRGWICFTFFATLAAMTRFSIPSSAIAVNRSGSGGPVIVSIPHAGRIYPPEILAAARVGREQLERLEDSWCDLIAGQAADRGATVVQAVWARAVADCNRGEGQMAPGEVALPLRAQFSAPGRKERAGLGVIPTRLADCGSLWRFPIDRHGLNWRLESFHRPYHVALSRELARARARFGHAVLIDLHSMPAIPAGQPGHGARIVVGDRFGRTADDRITAAVVEEVERLGVSVTRNQPYAGGHIVSAHGRPDRSIHAVQIEIDRSLYLHPDRSPDHRAVVRMSEWFGGLIERLAGIAPGEDEVPLAAE</sequence>
<name>A0ABN1M059_9SPHN</name>
<dbReference type="Gene3D" id="3.40.630.40">
    <property type="entry name" value="Zn-dependent exopeptidases"/>
    <property type="match status" value="1"/>
</dbReference>
<gene>
    <name evidence="2" type="ORF">GCM10009115_10220</name>
</gene>
<dbReference type="SUPFAM" id="SSF53187">
    <property type="entry name" value="Zn-dependent exopeptidases"/>
    <property type="match status" value="1"/>
</dbReference>
<protein>
    <submittedName>
        <fullName evidence="2">N-formylglutamate amidohydrolase</fullName>
    </submittedName>
</protein>
<dbReference type="Pfam" id="PF05013">
    <property type="entry name" value="FGase"/>
    <property type="match status" value="1"/>
</dbReference>
<dbReference type="Proteomes" id="UP001500738">
    <property type="component" value="Unassembled WGS sequence"/>
</dbReference>
<evidence type="ECO:0000313" key="2">
    <source>
        <dbReference type="EMBL" id="GAA0862646.1"/>
    </source>
</evidence>
<comment type="caution">
    <text evidence="2">The sequence shown here is derived from an EMBL/GenBank/DDBJ whole genome shotgun (WGS) entry which is preliminary data.</text>
</comment>
<keyword evidence="3" id="KW-1185">Reference proteome</keyword>
<evidence type="ECO:0000256" key="1">
    <source>
        <dbReference type="SAM" id="SignalP"/>
    </source>
</evidence>
<keyword evidence="1" id="KW-0732">Signal</keyword>
<evidence type="ECO:0000313" key="3">
    <source>
        <dbReference type="Proteomes" id="UP001500738"/>
    </source>
</evidence>
<dbReference type="InterPro" id="IPR007709">
    <property type="entry name" value="N-FG_amidohydro"/>
</dbReference>
<reference evidence="2 3" key="1">
    <citation type="journal article" date="2019" name="Int. J. Syst. Evol. Microbiol.">
        <title>The Global Catalogue of Microorganisms (GCM) 10K type strain sequencing project: providing services to taxonomists for standard genome sequencing and annotation.</title>
        <authorList>
            <consortium name="The Broad Institute Genomics Platform"/>
            <consortium name="The Broad Institute Genome Sequencing Center for Infectious Disease"/>
            <person name="Wu L."/>
            <person name="Ma J."/>
        </authorList>
    </citation>
    <scope>NUCLEOTIDE SEQUENCE [LARGE SCALE GENOMIC DNA]</scope>
    <source>
        <strain evidence="2 3">JCM 15910</strain>
    </source>
</reference>
<organism evidence="2 3">
    <name type="scientific">Sphingopyxis soli</name>
    <dbReference type="NCBI Taxonomy" id="592051"/>
    <lineage>
        <taxon>Bacteria</taxon>
        <taxon>Pseudomonadati</taxon>
        <taxon>Pseudomonadota</taxon>
        <taxon>Alphaproteobacteria</taxon>
        <taxon>Sphingomonadales</taxon>
        <taxon>Sphingomonadaceae</taxon>
        <taxon>Sphingopyxis</taxon>
    </lineage>
</organism>